<keyword evidence="1" id="KW-0732">Signal</keyword>
<name>F8LAY3_9BACT</name>
<evidence type="ECO:0000259" key="2">
    <source>
        <dbReference type="Pfam" id="PF00485"/>
    </source>
</evidence>
<dbReference type="SUPFAM" id="SSF52540">
    <property type="entry name" value="P-loop containing nucleoside triphosphate hydrolases"/>
    <property type="match status" value="1"/>
</dbReference>
<feature type="domain" description="Phosphoribulokinase/uridine kinase" evidence="2">
    <location>
        <begin position="24"/>
        <end position="105"/>
    </location>
</feature>
<evidence type="ECO:0000313" key="3">
    <source>
        <dbReference type="EMBL" id="CCB90645.1"/>
    </source>
</evidence>
<dbReference type="EC" id="2.7.1.48" evidence="3"/>
<sequence>MKKFWICALLLFVSQLQVLDAVLVGIAGGTGSGKTTLATKLSLYFGTEAVLISQDCYYKDLSHLSTEERAFVNFDHPDSLDFELMLEHLNALKLGNSVVIPSYDLHAYAGDQ</sequence>
<dbReference type="InterPro" id="IPR006083">
    <property type="entry name" value="PRK/URK"/>
</dbReference>
<dbReference type="Pfam" id="PF00485">
    <property type="entry name" value="PRK"/>
    <property type="match status" value="1"/>
</dbReference>
<feature type="signal peptide" evidence="1">
    <location>
        <begin position="1"/>
        <end position="20"/>
    </location>
</feature>
<reference evidence="3" key="1">
    <citation type="submission" date="2011-05" db="EMBL/GenBank/DDBJ databases">
        <title>Unity in variety -- the pan-genome of the Chlamydiae.</title>
        <authorList>
            <person name="Collingro A."/>
            <person name="Tischler P."/>
            <person name="Weinmaier T."/>
            <person name="Penz T."/>
            <person name="Heinz E."/>
            <person name="Brunham R.C."/>
            <person name="Read T.D."/>
            <person name="Bavoil P.M."/>
            <person name="Sachse K."/>
            <person name="Kahane S."/>
            <person name="Friedman M.G."/>
            <person name="Rattei T."/>
            <person name="Myers G.S.A."/>
            <person name="Horn M."/>
        </authorList>
    </citation>
    <scope>NUCLEOTIDE SEQUENCE</scope>
    <source>
        <strain evidence="3">2032/99</strain>
    </source>
</reference>
<dbReference type="Gene3D" id="3.40.50.300">
    <property type="entry name" value="P-loop containing nucleotide triphosphate hydrolases"/>
    <property type="match status" value="1"/>
</dbReference>
<dbReference type="EMBL" id="FR872632">
    <property type="protein sequence ID" value="CCB90645.1"/>
    <property type="molecule type" value="Genomic_DNA"/>
</dbReference>
<evidence type="ECO:0000256" key="1">
    <source>
        <dbReference type="SAM" id="SignalP"/>
    </source>
</evidence>
<dbReference type="GO" id="GO:0004849">
    <property type="term" value="F:uridine kinase activity"/>
    <property type="evidence" value="ECO:0007669"/>
    <property type="project" value="UniProtKB-EC"/>
</dbReference>
<accession>F8LAY3</accession>
<dbReference type="PANTHER" id="PTHR10285">
    <property type="entry name" value="URIDINE KINASE"/>
    <property type="match status" value="1"/>
</dbReference>
<gene>
    <name evidence="3" type="primary">udk</name>
    <name evidence="3" type="ORF">WCH_BH08310</name>
</gene>
<dbReference type="PRINTS" id="PR00988">
    <property type="entry name" value="URIDINKINASE"/>
</dbReference>
<dbReference type="AlphaFoldDB" id="F8LAY3"/>
<feature type="chain" id="PRO_5003379362" evidence="1">
    <location>
        <begin position="21"/>
        <end position="112"/>
    </location>
</feature>
<keyword evidence="3" id="KW-0418">Kinase</keyword>
<dbReference type="GO" id="GO:0005524">
    <property type="term" value="F:ATP binding"/>
    <property type="evidence" value="ECO:0007669"/>
    <property type="project" value="InterPro"/>
</dbReference>
<proteinExistence type="predicted"/>
<dbReference type="InterPro" id="IPR027417">
    <property type="entry name" value="P-loop_NTPase"/>
</dbReference>
<protein>
    <submittedName>
        <fullName evidence="3">Uridine kinase</fullName>
        <ecNumber evidence="3">2.7.1.48</ecNumber>
    </submittedName>
</protein>
<organism evidence="3">
    <name type="scientific">Waddlia chondrophila 2032/99</name>
    <dbReference type="NCBI Taxonomy" id="765953"/>
    <lineage>
        <taxon>Bacteria</taxon>
        <taxon>Pseudomonadati</taxon>
        <taxon>Chlamydiota</taxon>
        <taxon>Chlamydiia</taxon>
        <taxon>Parachlamydiales</taxon>
        <taxon>Waddliaceae</taxon>
        <taxon>Waddlia</taxon>
    </lineage>
</organism>
<keyword evidence="3" id="KW-0808">Transferase</keyword>